<reference evidence="1 2" key="1">
    <citation type="journal article" date="2018" name="Gigascience">
        <title>Genomes of trombidid mites reveal novel predicted allergens and laterally-transferred genes associated with secondary metabolism.</title>
        <authorList>
            <person name="Dong X."/>
            <person name="Chaisiri K."/>
            <person name="Xia D."/>
            <person name="Armstrong S.D."/>
            <person name="Fang Y."/>
            <person name="Donnelly M.J."/>
            <person name="Kadowaki T."/>
            <person name="McGarry J.W."/>
            <person name="Darby A.C."/>
            <person name="Makepeace B.L."/>
        </authorList>
    </citation>
    <scope>NUCLEOTIDE SEQUENCE [LARGE SCALE GENOMIC DNA]</scope>
    <source>
        <strain evidence="1">UoL-UT</strain>
    </source>
</reference>
<dbReference type="AlphaFoldDB" id="A0A443RVF5"/>
<evidence type="ECO:0000313" key="2">
    <source>
        <dbReference type="Proteomes" id="UP000288716"/>
    </source>
</evidence>
<sequence length="40" mass="4742">MLSHVCDQSEEMQSVDPGDCSDDLIRVYYDYKQQCGRRRD</sequence>
<name>A0A443RVF5_9ACAR</name>
<keyword evidence="2" id="KW-1185">Reference proteome</keyword>
<gene>
    <name evidence="1" type="ORF">B4U80_11560</name>
</gene>
<protein>
    <submittedName>
        <fullName evidence="1">Uncharacterized protein</fullName>
    </submittedName>
</protein>
<dbReference type="EMBL" id="NCKV01029539">
    <property type="protein sequence ID" value="RWS19155.1"/>
    <property type="molecule type" value="Genomic_DNA"/>
</dbReference>
<organism evidence="1 2">
    <name type="scientific">Leptotrombidium deliense</name>
    <dbReference type="NCBI Taxonomy" id="299467"/>
    <lineage>
        <taxon>Eukaryota</taxon>
        <taxon>Metazoa</taxon>
        <taxon>Ecdysozoa</taxon>
        <taxon>Arthropoda</taxon>
        <taxon>Chelicerata</taxon>
        <taxon>Arachnida</taxon>
        <taxon>Acari</taxon>
        <taxon>Acariformes</taxon>
        <taxon>Trombidiformes</taxon>
        <taxon>Prostigmata</taxon>
        <taxon>Anystina</taxon>
        <taxon>Parasitengona</taxon>
        <taxon>Trombiculoidea</taxon>
        <taxon>Trombiculidae</taxon>
        <taxon>Leptotrombidium</taxon>
    </lineage>
</organism>
<comment type="caution">
    <text evidence="1">The sequence shown here is derived from an EMBL/GenBank/DDBJ whole genome shotgun (WGS) entry which is preliminary data.</text>
</comment>
<dbReference type="VEuPathDB" id="VectorBase:LDEU012885"/>
<proteinExistence type="predicted"/>
<dbReference type="Proteomes" id="UP000288716">
    <property type="component" value="Unassembled WGS sequence"/>
</dbReference>
<accession>A0A443RVF5</accession>
<evidence type="ECO:0000313" key="1">
    <source>
        <dbReference type="EMBL" id="RWS19155.1"/>
    </source>
</evidence>